<keyword evidence="5" id="KW-1185">Reference proteome</keyword>
<evidence type="ECO:0000259" key="3">
    <source>
        <dbReference type="PROSITE" id="PS50848"/>
    </source>
</evidence>
<evidence type="ECO:0000256" key="2">
    <source>
        <dbReference type="SAM" id="Phobius"/>
    </source>
</evidence>
<dbReference type="PROSITE" id="PS50848">
    <property type="entry name" value="START"/>
    <property type="match status" value="2"/>
</dbReference>
<evidence type="ECO:0000313" key="5">
    <source>
        <dbReference type="Proteomes" id="UP001151582"/>
    </source>
</evidence>
<dbReference type="SUPFAM" id="SSF55961">
    <property type="entry name" value="Bet v1-like"/>
    <property type="match status" value="2"/>
</dbReference>
<dbReference type="InterPro" id="IPR002913">
    <property type="entry name" value="START_lipid-bd_dom"/>
</dbReference>
<feature type="domain" description="START" evidence="3">
    <location>
        <begin position="502"/>
        <end position="700"/>
    </location>
</feature>
<comment type="caution">
    <text evidence="4">The sequence shown here is derived from an EMBL/GenBank/DDBJ whole genome shotgun (WGS) entry which is preliminary data.</text>
</comment>
<dbReference type="Proteomes" id="UP001151582">
    <property type="component" value="Unassembled WGS sequence"/>
</dbReference>
<dbReference type="GO" id="GO:0008289">
    <property type="term" value="F:lipid binding"/>
    <property type="evidence" value="ECO:0007669"/>
    <property type="project" value="InterPro"/>
</dbReference>
<reference evidence="4" key="1">
    <citation type="submission" date="2022-07" db="EMBL/GenBank/DDBJ databases">
        <title>Phylogenomic reconstructions and comparative analyses of Kickxellomycotina fungi.</title>
        <authorList>
            <person name="Reynolds N.K."/>
            <person name="Stajich J.E."/>
            <person name="Barry K."/>
            <person name="Grigoriev I.V."/>
            <person name="Crous P."/>
            <person name="Smith M.E."/>
        </authorList>
    </citation>
    <scope>NUCLEOTIDE SEQUENCE</scope>
    <source>
        <strain evidence="4">RSA 567</strain>
    </source>
</reference>
<dbReference type="PANTHER" id="PTHR19308:SF14">
    <property type="entry name" value="START DOMAIN-CONTAINING PROTEIN"/>
    <property type="match status" value="1"/>
</dbReference>
<dbReference type="GO" id="GO:0005737">
    <property type="term" value="C:cytoplasm"/>
    <property type="evidence" value="ECO:0007669"/>
    <property type="project" value="UniProtKB-ARBA"/>
</dbReference>
<feature type="region of interest" description="Disordered" evidence="1">
    <location>
        <begin position="182"/>
        <end position="202"/>
    </location>
</feature>
<keyword evidence="2" id="KW-1133">Transmembrane helix</keyword>
<dbReference type="InterPro" id="IPR023393">
    <property type="entry name" value="START-like_dom_sf"/>
</dbReference>
<sequence length="813" mass="88794">MVPSDWPNGRIPSSTHDDSQVSASVEPTFSTARPATNEPPCQVLTATEAQRASAPLLTLASLLTIPIPSLYSLNSVFIHYPLDYFHYALFQLLFIVAIPSLLDGLYYMLGLSPAPRSTPVAAPPARPATKGSKEAEMSVPERPTVSKRPSVAMIVSPVRRTQPAEVLAAGEEPPALNLASTTDAAKPSLQSPPAITRPPTPTHRYAADCDIIAAELLATIEPPIPEEGKWSLVFEQTSPTFLQVHQSKQQDFCFKMTAVIRNTAETAFDLLADAMRRPEWDDMCDSVRIIENLDGPGAPLTATTDPANTYPTTTRIQYVRTKPIWPTSARDVCLLSHNRRLPGDRYMSVTRSIQHPDCPEYSAQGFVRMSAGVSGQIITPLTLITSPSGPSCRVVQIADGSPGGWLPQSVVKFVATKAMPQSFKKVIAQIEKLTPQEDSVLLPKAVPAPAAEPIVNPPSEPAPALPAEPPAEFKFAPFADECDHMVRQLVTLVDGHDDATPWTVVHEETAPIPITVYRNYASPPCFKVVGLVPNSMYAVFDVVADTPRRPEWDTNCAQAKVIETLDGDLHSPPRSKIVYLQTNPHWPVTARDACLLSHNRTMPDGRLLQVTHSTTHPQCPPRDAEGLVRMNTIIAGTVVKPAVDPANPTTTASVPRCQITMVVNLDLGGWVPLGMIHSVLAKNLVANITRLNQTVAALPIQTASTLLPDGANSPRALIPRKAFDQDRQSSLAPKLTQEELVQKILSLESKVAQMSQHERSTQLRGRTPGSPSMADSVTRQEMRWYWVKPFLKWVGPLVVAAVWSVVLPKWRRR</sequence>
<accession>A0A9W8ECR3</accession>
<dbReference type="InterPro" id="IPR051213">
    <property type="entry name" value="START_lipid_transfer"/>
</dbReference>
<proteinExistence type="predicted"/>
<dbReference type="AlphaFoldDB" id="A0A9W8ECR3"/>
<dbReference type="SMART" id="SM00234">
    <property type="entry name" value="START"/>
    <property type="match status" value="2"/>
</dbReference>
<protein>
    <recommendedName>
        <fullName evidence="3">START domain-containing protein</fullName>
    </recommendedName>
</protein>
<feature type="transmembrane region" description="Helical" evidence="2">
    <location>
        <begin position="85"/>
        <end position="109"/>
    </location>
</feature>
<dbReference type="CDD" id="cd00177">
    <property type="entry name" value="START"/>
    <property type="match status" value="2"/>
</dbReference>
<keyword evidence="2" id="KW-0472">Membrane</keyword>
<dbReference type="EMBL" id="JANBQB010000190">
    <property type="protein sequence ID" value="KAJ1979981.1"/>
    <property type="molecule type" value="Genomic_DNA"/>
</dbReference>
<evidence type="ECO:0000313" key="4">
    <source>
        <dbReference type="EMBL" id="KAJ1979981.1"/>
    </source>
</evidence>
<feature type="domain" description="START" evidence="3">
    <location>
        <begin position="226"/>
        <end position="435"/>
    </location>
</feature>
<feature type="region of interest" description="Disordered" evidence="1">
    <location>
        <begin position="116"/>
        <end position="143"/>
    </location>
</feature>
<feature type="compositionally biased region" description="Polar residues" evidence="1">
    <location>
        <begin position="20"/>
        <end position="34"/>
    </location>
</feature>
<organism evidence="4 5">
    <name type="scientific">Dimargaris verticillata</name>
    <dbReference type="NCBI Taxonomy" id="2761393"/>
    <lineage>
        <taxon>Eukaryota</taxon>
        <taxon>Fungi</taxon>
        <taxon>Fungi incertae sedis</taxon>
        <taxon>Zoopagomycota</taxon>
        <taxon>Kickxellomycotina</taxon>
        <taxon>Dimargaritomycetes</taxon>
        <taxon>Dimargaritales</taxon>
        <taxon>Dimargaritaceae</taxon>
        <taxon>Dimargaris</taxon>
    </lineage>
</organism>
<gene>
    <name evidence="4" type="ORF">H4R34_002627</name>
</gene>
<dbReference type="OrthoDB" id="333905at2759"/>
<feature type="transmembrane region" description="Helical" evidence="2">
    <location>
        <begin position="52"/>
        <end position="73"/>
    </location>
</feature>
<feature type="region of interest" description="Disordered" evidence="1">
    <location>
        <begin position="1"/>
        <end position="39"/>
    </location>
</feature>
<dbReference type="Gene3D" id="3.30.530.20">
    <property type="match status" value="2"/>
</dbReference>
<feature type="compositionally biased region" description="Polar residues" evidence="1">
    <location>
        <begin position="182"/>
        <end position="193"/>
    </location>
</feature>
<name>A0A9W8ECR3_9FUNG</name>
<evidence type="ECO:0000256" key="1">
    <source>
        <dbReference type="SAM" id="MobiDB-lite"/>
    </source>
</evidence>
<dbReference type="Pfam" id="PF01852">
    <property type="entry name" value="START"/>
    <property type="match status" value="2"/>
</dbReference>
<dbReference type="PANTHER" id="PTHR19308">
    <property type="entry name" value="PHOSPHATIDYLCHOLINE TRANSFER PROTEIN"/>
    <property type="match status" value="1"/>
</dbReference>
<feature type="region of interest" description="Disordered" evidence="1">
    <location>
        <begin position="756"/>
        <end position="775"/>
    </location>
</feature>
<keyword evidence="2" id="KW-0812">Transmembrane</keyword>